<dbReference type="RefSeq" id="WP_307493440.1">
    <property type="nucleotide sequence ID" value="NZ_JAUSVB010000004.1"/>
</dbReference>
<dbReference type="SUPFAM" id="SSF53474">
    <property type="entry name" value="alpha/beta-Hydrolases"/>
    <property type="match status" value="1"/>
</dbReference>
<evidence type="ECO:0000313" key="2">
    <source>
        <dbReference type="EMBL" id="MDQ0374635.1"/>
    </source>
</evidence>
<name>A0ABU0EHW2_9CELL</name>
<dbReference type="Pfam" id="PF12697">
    <property type="entry name" value="Abhydrolase_6"/>
    <property type="match status" value="1"/>
</dbReference>
<dbReference type="InterPro" id="IPR000073">
    <property type="entry name" value="AB_hydrolase_1"/>
</dbReference>
<dbReference type="InterPro" id="IPR029058">
    <property type="entry name" value="AB_hydrolase_fold"/>
</dbReference>
<accession>A0ABU0EHW2</accession>
<dbReference type="Gene3D" id="3.40.50.1820">
    <property type="entry name" value="alpha/beta hydrolase"/>
    <property type="match status" value="1"/>
</dbReference>
<gene>
    <name evidence="2" type="ORF">J2X26_002962</name>
</gene>
<dbReference type="Proteomes" id="UP001239626">
    <property type="component" value="Unassembled WGS sequence"/>
</dbReference>
<evidence type="ECO:0000313" key="3">
    <source>
        <dbReference type="Proteomes" id="UP001239626"/>
    </source>
</evidence>
<proteinExistence type="predicted"/>
<protein>
    <submittedName>
        <fullName evidence="2">Pimeloyl-ACP methyl ester carboxylesterase</fullName>
    </submittedName>
</protein>
<keyword evidence="3" id="KW-1185">Reference proteome</keyword>
<dbReference type="PANTHER" id="PTHR43433">
    <property type="entry name" value="HYDROLASE, ALPHA/BETA FOLD FAMILY PROTEIN"/>
    <property type="match status" value="1"/>
</dbReference>
<organism evidence="2 3">
    <name type="scientific">Cellulomonas humilata</name>
    <dbReference type="NCBI Taxonomy" id="144055"/>
    <lineage>
        <taxon>Bacteria</taxon>
        <taxon>Bacillati</taxon>
        <taxon>Actinomycetota</taxon>
        <taxon>Actinomycetes</taxon>
        <taxon>Micrococcales</taxon>
        <taxon>Cellulomonadaceae</taxon>
        <taxon>Cellulomonas</taxon>
    </lineage>
</organism>
<dbReference type="InterPro" id="IPR050471">
    <property type="entry name" value="AB_hydrolase"/>
</dbReference>
<comment type="caution">
    <text evidence="2">The sequence shown here is derived from an EMBL/GenBank/DDBJ whole genome shotgun (WGS) entry which is preliminary data.</text>
</comment>
<dbReference type="PANTHER" id="PTHR43433:SF5">
    <property type="entry name" value="AB HYDROLASE-1 DOMAIN-CONTAINING PROTEIN"/>
    <property type="match status" value="1"/>
</dbReference>
<feature type="domain" description="AB hydrolase-1" evidence="1">
    <location>
        <begin position="26"/>
        <end position="279"/>
    </location>
</feature>
<sequence>MRVTRVVETSLGPVEVMHVPGDRPPVLFFPGGHCSAAVDCGWSLYASLGYGVLSFSRPGYGLTDVGALTAQEFVPAVTDCCEQLAVDETSGAVGVSFGGLQAIHVAVAQPDLVPRLFLHSCAPSTHAYPDTRREALMGPIAFAPGMQRLVWAAIARLVDSEAGLRRMVGTLSMRPPEGWWSSWSSADRDSARELFASMSSGSGFVNDLRQGRDGRSAYRRQFEARVLCPALVTASRSDAGVAFRHAEDLARTIATATLIEIDSPSHLFWIGPARDQVARAIRTFVATAP</sequence>
<dbReference type="EMBL" id="JAUSVB010000004">
    <property type="protein sequence ID" value="MDQ0374635.1"/>
    <property type="molecule type" value="Genomic_DNA"/>
</dbReference>
<evidence type="ECO:0000259" key="1">
    <source>
        <dbReference type="Pfam" id="PF12697"/>
    </source>
</evidence>
<reference evidence="2 3" key="1">
    <citation type="submission" date="2023-07" db="EMBL/GenBank/DDBJ databases">
        <title>Sorghum-associated microbial communities from plants grown in Nebraska, USA.</title>
        <authorList>
            <person name="Schachtman D."/>
        </authorList>
    </citation>
    <scope>NUCLEOTIDE SEQUENCE [LARGE SCALE GENOMIC DNA]</scope>
    <source>
        <strain evidence="2 3">BE332</strain>
    </source>
</reference>